<gene>
    <name evidence="2" type="ORF">HPB48_018227</name>
</gene>
<dbReference type="Proteomes" id="UP000821853">
    <property type="component" value="Chromosome 1"/>
</dbReference>
<comment type="caution">
    <text evidence="2">The sequence shown here is derived from an EMBL/GenBank/DDBJ whole genome shotgun (WGS) entry which is preliminary data.</text>
</comment>
<dbReference type="EMBL" id="JABSTR010000001">
    <property type="protein sequence ID" value="KAH9360772.1"/>
    <property type="molecule type" value="Genomic_DNA"/>
</dbReference>
<dbReference type="AlphaFoldDB" id="A0A9J6FFF4"/>
<dbReference type="Gene3D" id="2.30.42.10">
    <property type="match status" value="1"/>
</dbReference>
<dbReference type="PROSITE" id="PS50106">
    <property type="entry name" value="PDZ"/>
    <property type="match status" value="1"/>
</dbReference>
<dbReference type="OrthoDB" id="4217619at2759"/>
<dbReference type="VEuPathDB" id="VectorBase:HLOH_046131"/>
<dbReference type="SMART" id="SM00228">
    <property type="entry name" value="PDZ"/>
    <property type="match status" value="1"/>
</dbReference>
<dbReference type="SUPFAM" id="SSF50156">
    <property type="entry name" value="PDZ domain-like"/>
    <property type="match status" value="1"/>
</dbReference>
<accession>A0A9J6FFF4</accession>
<dbReference type="InterPro" id="IPR041489">
    <property type="entry name" value="PDZ_6"/>
</dbReference>
<dbReference type="InterPro" id="IPR001478">
    <property type="entry name" value="PDZ"/>
</dbReference>
<name>A0A9J6FFF4_HAELO</name>
<sequence length="132" mass="14301">MIDMEPDLQKPLYTYASSSFKKLVLTIKSKKAIEVDDNFMNTSGMESSEIDYRKVSVGDSMIGGGAMSAQSVKRGSPAQRSQLLQGDVVIAVNSTVISKMPLPQVKKLLNASGDQVIITVLSSSAFRILNTR</sequence>
<evidence type="ECO:0000259" key="1">
    <source>
        <dbReference type="PROSITE" id="PS50106"/>
    </source>
</evidence>
<dbReference type="InterPro" id="IPR036034">
    <property type="entry name" value="PDZ_sf"/>
</dbReference>
<keyword evidence="3" id="KW-1185">Reference proteome</keyword>
<organism evidence="2 3">
    <name type="scientific">Haemaphysalis longicornis</name>
    <name type="common">Bush tick</name>
    <dbReference type="NCBI Taxonomy" id="44386"/>
    <lineage>
        <taxon>Eukaryota</taxon>
        <taxon>Metazoa</taxon>
        <taxon>Ecdysozoa</taxon>
        <taxon>Arthropoda</taxon>
        <taxon>Chelicerata</taxon>
        <taxon>Arachnida</taxon>
        <taxon>Acari</taxon>
        <taxon>Parasitiformes</taxon>
        <taxon>Ixodida</taxon>
        <taxon>Ixodoidea</taxon>
        <taxon>Ixodidae</taxon>
        <taxon>Haemaphysalinae</taxon>
        <taxon>Haemaphysalis</taxon>
    </lineage>
</organism>
<feature type="domain" description="PDZ" evidence="1">
    <location>
        <begin position="57"/>
        <end position="124"/>
    </location>
</feature>
<dbReference type="Pfam" id="PF17820">
    <property type="entry name" value="PDZ_6"/>
    <property type="match status" value="1"/>
</dbReference>
<evidence type="ECO:0000313" key="3">
    <source>
        <dbReference type="Proteomes" id="UP000821853"/>
    </source>
</evidence>
<evidence type="ECO:0000313" key="2">
    <source>
        <dbReference type="EMBL" id="KAH9360772.1"/>
    </source>
</evidence>
<reference evidence="2 3" key="1">
    <citation type="journal article" date="2020" name="Cell">
        <title>Large-Scale Comparative Analyses of Tick Genomes Elucidate Their Genetic Diversity and Vector Capacities.</title>
        <authorList>
            <consortium name="Tick Genome and Microbiome Consortium (TIGMIC)"/>
            <person name="Jia N."/>
            <person name="Wang J."/>
            <person name="Shi W."/>
            <person name="Du L."/>
            <person name="Sun Y."/>
            <person name="Zhan W."/>
            <person name="Jiang J.F."/>
            <person name="Wang Q."/>
            <person name="Zhang B."/>
            <person name="Ji P."/>
            <person name="Bell-Sakyi L."/>
            <person name="Cui X.M."/>
            <person name="Yuan T.T."/>
            <person name="Jiang B.G."/>
            <person name="Yang W.F."/>
            <person name="Lam T.T."/>
            <person name="Chang Q.C."/>
            <person name="Ding S.J."/>
            <person name="Wang X.J."/>
            <person name="Zhu J.G."/>
            <person name="Ruan X.D."/>
            <person name="Zhao L."/>
            <person name="Wei J.T."/>
            <person name="Ye R.Z."/>
            <person name="Que T.C."/>
            <person name="Du C.H."/>
            <person name="Zhou Y.H."/>
            <person name="Cheng J.X."/>
            <person name="Dai P.F."/>
            <person name="Guo W.B."/>
            <person name="Han X.H."/>
            <person name="Huang E.J."/>
            <person name="Li L.F."/>
            <person name="Wei W."/>
            <person name="Gao Y.C."/>
            <person name="Liu J.Z."/>
            <person name="Shao H.Z."/>
            <person name="Wang X."/>
            <person name="Wang C.C."/>
            <person name="Yang T.C."/>
            <person name="Huo Q.B."/>
            <person name="Li W."/>
            <person name="Chen H.Y."/>
            <person name="Chen S.E."/>
            <person name="Zhou L.G."/>
            <person name="Ni X.B."/>
            <person name="Tian J.H."/>
            <person name="Sheng Y."/>
            <person name="Liu T."/>
            <person name="Pan Y.S."/>
            <person name="Xia L.Y."/>
            <person name="Li J."/>
            <person name="Zhao F."/>
            <person name="Cao W.C."/>
        </authorList>
    </citation>
    <scope>NUCLEOTIDE SEQUENCE [LARGE SCALE GENOMIC DNA]</scope>
    <source>
        <strain evidence="2">HaeL-2018</strain>
    </source>
</reference>
<proteinExistence type="predicted"/>
<protein>
    <recommendedName>
        <fullName evidence="1">PDZ domain-containing protein</fullName>
    </recommendedName>
</protein>